<comment type="cofactor">
    <cofactor evidence="4">
        <name>FAD</name>
        <dbReference type="ChEBI" id="CHEBI:57692"/>
    </cofactor>
    <text evidence="4">Binds 1 FAD per monomer.</text>
</comment>
<dbReference type="HOGENOM" id="CLU_011398_4_5_1"/>
<dbReference type="OrthoDB" id="10254877at2759"/>
<dbReference type="KEGG" id="lel:PVL30_000983"/>
<dbReference type="Gene3D" id="3.50.50.60">
    <property type="entry name" value="FAD/NAD(P)-binding domain"/>
    <property type="match status" value="1"/>
</dbReference>
<sequence>MSSTPVSPVTVVVGSGLAGLTTTLELITHNHKVVLLEKTDRLGGNSAKASLGINGCPTIYQHNEDTVEAFRDDTIKSGKGLSDLKLVDVLTLLSKHAIEWLTQQNKVDLSLVAQLGGHSFARTHKGSGKLPPGFAIIQALSSRITELQTAEPNILTILKNSQLEKIIYNQPNLKVKGVQYKDANGSMKTLETTNIVLATGGFVADSDQQALETSLLNKYRPDLLKFPTSNGEQTTGDGQKIAERDVNAALIHMDQIQIHPTGFINPKDVNCKWKFLCGEVMRGIGGILLSPTGERFVNELSTRDIVTEYTLDNCEIKRENELNLPVGSFASVLVVSEDDATKAANHVGFYKHQGLLQQGTITDLLELLKKLDPENAKLTKDKLQTTLDEYNNAIVEGKDATLGRTVFGHVFTKQFFFGLTTPVLHFAMGGVKIDEHARVYDKKDNIIEGLYAVGEVSGGLHGGNRLGGSSLLESVVFGKQASAHILARVESRNHI</sequence>
<dbReference type="AlphaFoldDB" id="A5DUI2"/>
<organism evidence="6 7">
    <name type="scientific">Lodderomyces elongisporus (strain ATCC 11503 / CBS 2605 / JCM 1781 / NBRC 1676 / NRRL YB-4239)</name>
    <name type="common">Yeast</name>
    <name type="synonym">Saccharomyces elongisporus</name>
    <dbReference type="NCBI Taxonomy" id="379508"/>
    <lineage>
        <taxon>Eukaryota</taxon>
        <taxon>Fungi</taxon>
        <taxon>Dikarya</taxon>
        <taxon>Ascomycota</taxon>
        <taxon>Saccharomycotina</taxon>
        <taxon>Pichiomycetes</taxon>
        <taxon>Debaryomycetaceae</taxon>
        <taxon>Candida/Lodderomyces clade</taxon>
        <taxon>Lodderomyces</taxon>
    </lineage>
</organism>
<reference evidence="6 7" key="1">
    <citation type="journal article" date="2009" name="Nature">
        <title>Evolution of pathogenicity and sexual reproduction in eight Candida genomes.</title>
        <authorList>
            <person name="Butler G."/>
            <person name="Rasmussen M.D."/>
            <person name="Lin M.F."/>
            <person name="Santos M.A."/>
            <person name="Sakthikumar S."/>
            <person name="Munro C.A."/>
            <person name="Rheinbay E."/>
            <person name="Grabherr M."/>
            <person name="Forche A."/>
            <person name="Reedy J.L."/>
            <person name="Agrafioti I."/>
            <person name="Arnaud M.B."/>
            <person name="Bates S."/>
            <person name="Brown A.J."/>
            <person name="Brunke S."/>
            <person name="Costanzo M.C."/>
            <person name="Fitzpatrick D.A."/>
            <person name="de Groot P.W."/>
            <person name="Harris D."/>
            <person name="Hoyer L.L."/>
            <person name="Hube B."/>
            <person name="Klis F.M."/>
            <person name="Kodira C."/>
            <person name="Lennard N."/>
            <person name="Logue M.E."/>
            <person name="Martin R."/>
            <person name="Neiman A.M."/>
            <person name="Nikolaou E."/>
            <person name="Quail M.A."/>
            <person name="Quinn J."/>
            <person name="Santos M.C."/>
            <person name="Schmitzberger F.F."/>
            <person name="Sherlock G."/>
            <person name="Shah P."/>
            <person name="Silverstein K.A."/>
            <person name="Skrzypek M.S."/>
            <person name="Soll D."/>
            <person name="Staggs R."/>
            <person name="Stansfield I."/>
            <person name="Stumpf M.P."/>
            <person name="Sudbery P.E."/>
            <person name="Srikantha T."/>
            <person name="Zeng Q."/>
            <person name="Berman J."/>
            <person name="Berriman M."/>
            <person name="Heitman J."/>
            <person name="Gow N.A."/>
            <person name="Lorenz M.C."/>
            <person name="Birren B.W."/>
            <person name="Kellis M."/>
            <person name="Cuomo C.A."/>
        </authorList>
    </citation>
    <scope>NUCLEOTIDE SEQUENCE [LARGE SCALE GENOMIC DNA]</scope>
    <source>
        <strain evidence="7">ATCC 11503 / BCRC 21390 / CBS 2605 / JCM 1781 / NBRC 1676 / NRRL YB-4239</strain>
    </source>
</reference>
<proteinExistence type="inferred from homology"/>
<dbReference type="GeneID" id="5235968"/>
<protein>
    <recommendedName>
        <fullName evidence="4">Fumarate reductase</fullName>
        <ecNumber evidence="4">1.3.1.6</ecNumber>
    </recommendedName>
</protein>
<dbReference type="InterPro" id="IPR027477">
    <property type="entry name" value="Succ_DH/fumarate_Rdtase_cat_sf"/>
</dbReference>
<name>A5DUI2_LODEL</name>
<dbReference type="InterPro" id="IPR036188">
    <property type="entry name" value="FAD/NAD-bd_sf"/>
</dbReference>
<dbReference type="InterPro" id="IPR050315">
    <property type="entry name" value="FAD-oxidoreductase_2"/>
</dbReference>
<dbReference type="Proteomes" id="UP000001996">
    <property type="component" value="Unassembled WGS sequence"/>
</dbReference>
<dbReference type="FunCoup" id="A5DUI2">
    <property type="interactions" value="64"/>
</dbReference>
<comment type="function">
    <text evidence="4">Irreversibly catalyzes the reduction of fumarate to succinate.</text>
</comment>
<accession>A5DUI2</accession>
<comment type="similarity">
    <text evidence="4">Belongs to the FAD-dependent oxidoreductase 2 family. FRD/SDH subfamily.</text>
</comment>
<evidence type="ECO:0000259" key="5">
    <source>
        <dbReference type="Pfam" id="PF00890"/>
    </source>
</evidence>
<gene>
    <name evidence="6" type="ORF">LELG_01018</name>
</gene>
<dbReference type="GO" id="GO:0016156">
    <property type="term" value="F:fumarate reductase (NADH) activity"/>
    <property type="evidence" value="ECO:0007669"/>
    <property type="project" value="UniProtKB-EC"/>
</dbReference>
<dbReference type="eggNOG" id="KOG2404">
    <property type="taxonomic scope" value="Eukaryota"/>
</dbReference>
<dbReference type="GO" id="GO:0010181">
    <property type="term" value="F:FMN binding"/>
    <property type="evidence" value="ECO:0007669"/>
    <property type="project" value="InterPro"/>
</dbReference>
<keyword evidence="2 4" id="KW-0274">FAD</keyword>
<dbReference type="InterPro" id="IPR010960">
    <property type="entry name" value="Flavocytochrome_c"/>
</dbReference>
<dbReference type="Gene3D" id="3.90.700.10">
    <property type="entry name" value="Succinate dehydrogenase/fumarate reductase flavoprotein, catalytic domain"/>
    <property type="match status" value="1"/>
</dbReference>
<feature type="domain" description="FAD-dependent oxidoreductase 2 FAD-binding" evidence="5">
    <location>
        <begin position="11"/>
        <end position="471"/>
    </location>
</feature>
<evidence type="ECO:0000256" key="1">
    <source>
        <dbReference type="ARBA" id="ARBA00022630"/>
    </source>
</evidence>
<evidence type="ECO:0000313" key="6">
    <source>
        <dbReference type="EMBL" id="EDK42840.1"/>
    </source>
</evidence>
<evidence type="ECO:0000256" key="2">
    <source>
        <dbReference type="ARBA" id="ARBA00022827"/>
    </source>
</evidence>
<dbReference type="STRING" id="379508.A5DUI2"/>
<dbReference type="SUPFAM" id="SSF56425">
    <property type="entry name" value="Succinate dehydrogenase/fumarate reductase flavoprotein, catalytic domain"/>
    <property type="match status" value="1"/>
</dbReference>
<keyword evidence="7" id="KW-1185">Reference proteome</keyword>
<keyword evidence="1 4" id="KW-0285">Flavoprotein</keyword>
<dbReference type="PANTHER" id="PTHR43400:SF1">
    <property type="entry name" value="FUMARATE REDUCTASE"/>
    <property type="match status" value="1"/>
</dbReference>
<comment type="catalytic activity">
    <reaction evidence="4">
        <text>succinate + NAD(+) = fumarate + NADH + H(+)</text>
        <dbReference type="Rhea" id="RHEA:18281"/>
        <dbReference type="ChEBI" id="CHEBI:15378"/>
        <dbReference type="ChEBI" id="CHEBI:29806"/>
        <dbReference type="ChEBI" id="CHEBI:30031"/>
        <dbReference type="ChEBI" id="CHEBI:57540"/>
        <dbReference type="ChEBI" id="CHEBI:57945"/>
        <dbReference type="EC" id="1.3.1.6"/>
    </reaction>
</comment>
<dbReference type="EMBL" id="CH981524">
    <property type="protein sequence ID" value="EDK42840.1"/>
    <property type="molecule type" value="Genomic_DNA"/>
</dbReference>
<keyword evidence="3 4" id="KW-0560">Oxidoreductase</keyword>
<dbReference type="EC" id="1.3.1.6" evidence="4"/>
<evidence type="ECO:0000313" key="7">
    <source>
        <dbReference type="Proteomes" id="UP000001996"/>
    </source>
</evidence>
<dbReference type="PANTHER" id="PTHR43400">
    <property type="entry name" value="FUMARATE REDUCTASE"/>
    <property type="match status" value="1"/>
</dbReference>
<dbReference type="InterPro" id="IPR003953">
    <property type="entry name" value="FAD-dep_OxRdtase_2_FAD-bd"/>
</dbReference>
<dbReference type="Pfam" id="PF00890">
    <property type="entry name" value="FAD_binding_2"/>
    <property type="match status" value="1"/>
</dbReference>
<dbReference type="VEuPathDB" id="FungiDB:LELG_01018"/>
<dbReference type="SUPFAM" id="SSF51905">
    <property type="entry name" value="FAD/NAD(P)-binding domain"/>
    <property type="match status" value="1"/>
</dbReference>
<dbReference type="OMA" id="GEHEAMD"/>
<dbReference type="NCBIfam" id="TIGR01813">
    <property type="entry name" value="flavo_cyto_c"/>
    <property type="match status" value="1"/>
</dbReference>
<dbReference type="InParanoid" id="A5DUI2"/>
<evidence type="ECO:0000256" key="4">
    <source>
        <dbReference type="RuleBase" id="RU366062"/>
    </source>
</evidence>
<evidence type="ECO:0000256" key="3">
    <source>
        <dbReference type="ARBA" id="ARBA00023002"/>
    </source>
</evidence>